<evidence type="ECO:0000313" key="1">
    <source>
        <dbReference type="EMBL" id="NEU67102.1"/>
    </source>
</evidence>
<organism evidence="1 2">
    <name type="scientific">Spirosoma agri</name>
    <dbReference type="NCBI Taxonomy" id="1987381"/>
    <lineage>
        <taxon>Bacteria</taxon>
        <taxon>Pseudomonadati</taxon>
        <taxon>Bacteroidota</taxon>
        <taxon>Cytophagia</taxon>
        <taxon>Cytophagales</taxon>
        <taxon>Cytophagaceae</taxon>
        <taxon>Spirosoma</taxon>
    </lineage>
</organism>
<dbReference type="Proteomes" id="UP000477386">
    <property type="component" value="Unassembled WGS sequence"/>
</dbReference>
<accession>A0A6M0IGZ8</accession>
<gene>
    <name evidence="1" type="ORF">GK091_09450</name>
</gene>
<reference evidence="1 2" key="1">
    <citation type="submission" date="2020-02" db="EMBL/GenBank/DDBJ databases">
        <title>Draft genome sequence of two Spirosoma agri KCTC 52727 and Spirosoma terrae KCTC 52035.</title>
        <authorList>
            <person name="Rojas J."/>
            <person name="Ambika Manirajan B."/>
            <person name="Ratering S."/>
            <person name="Suarez C."/>
            <person name="Schnell S."/>
        </authorList>
    </citation>
    <scope>NUCLEOTIDE SEQUENCE [LARGE SCALE GENOMIC DNA]</scope>
    <source>
        <strain evidence="1 2">KCTC 52727</strain>
    </source>
</reference>
<dbReference type="RefSeq" id="WP_164036682.1">
    <property type="nucleotide sequence ID" value="NZ_JAAGNZ010000001.1"/>
</dbReference>
<evidence type="ECO:0000313" key="2">
    <source>
        <dbReference type="Proteomes" id="UP000477386"/>
    </source>
</evidence>
<keyword evidence="2" id="KW-1185">Reference proteome</keyword>
<protein>
    <submittedName>
        <fullName evidence="1">Uncharacterized protein</fullName>
    </submittedName>
</protein>
<dbReference type="AlphaFoldDB" id="A0A6M0IGZ8"/>
<sequence length="143" mass="16517">MFKLFTVIRPLVAPVRPEAINHFSQYVVKMPTDLMEALQKRMYTVLLHKFYGLPIPHDLSTNNLIELDDFMLSRLTNEAHNLVIDARQLSLLKRFLKAEREISMKTKMQLAPALSNTDYWLLTGELLESSIRPTELVALSLFS</sequence>
<dbReference type="EMBL" id="JAAGNZ010000001">
    <property type="protein sequence ID" value="NEU67102.1"/>
    <property type="molecule type" value="Genomic_DNA"/>
</dbReference>
<proteinExistence type="predicted"/>
<name>A0A6M0IGZ8_9BACT</name>
<comment type="caution">
    <text evidence="1">The sequence shown here is derived from an EMBL/GenBank/DDBJ whole genome shotgun (WGS) entry which is preliminary data.</text>
</comment>